<feature type="domain" description="RES" evidence="1">
    <location>
        <begin position="35"/>
        <end position="170"/>
    </location>
</feature>
<dbReference type="STRING" id="251221.gene:10760227"/>
<dbReference type="HOGENOM" id="CLU_124383_1_0_3"/>
<reference evidence="2 3" key="1">
    <citation type="journal article" date="2003" name="DNA Res.">
        <title>Complete genome structure of Gloeobacter violaceus PCC 7421, a cyanobacterium that lacks thylakoids.</title>
        <authorList>
            <person name="Nakamura Y."/>
            <person name="Kaneko T."/>
            <person name="Sato S."/>
            <person name="Mimuro M."/>
            <person name="Miyashita H."/>
            <person name="Tsuchiya T."/>
            <person name="Sasamoto S."/>
            <person name="Watanabe A."/>
            <person name="Kawashima K."/>
            <person name="Kishida Y."/>
            <person name="Kiyokawa C."/>
            <person name="Kohara M."/>
            <person name="Matsumoto M."/>
            <person name="Matsuno A."/>
            <person name="Nakazaki N."/>
            <person name="Shimpo S."/>
            <person name="Takeuchi C."/>
            <person name="Yamada M."/>
            <person name="Tabata S."/>
        </authorList>
    </citation>
    <scope>NUCLEOTIDE SEQUENCE [LARGE SCALE GENOMIC DNA]</scope>
    <source>
        <strain evidence="3">ATCC 29082 / PCC 7421</strain>
    </source>
</reference>
<dbReference type="InterPro" id="IPR014914">
    <property type="entry name" value="RES_dom"/>
</dbReference>
<keyword evidence="3" id="KW-1185">Reference proteome</keyword>
<dbReference type="KEGG" id="gvi:glr2725"/>
<dbReference type="OrthoDB" id="9789501at2"/>
<sequence length="185" mass="20444">MNFGAEAGAALPLRACLLYEKRCWRILAPRWAYQPLSGEGAARNGGRWNPKGVPALYLSESIDTAFAEYQQTLYVRPGTFCAYRLLVAGVVDLCDPTVLVELGVNEETLPCAWREIALIRKDTPPTWTLASKLFAAGASGVRVPSAQFNGGINIVLWRWNDAPERQVEVLDPIGDLPKDQRSWSP</sequence>
<dbReference type="SMART" id="SM00953">
    <property type="entry name" value="RES"/>
    <property type="match status" value="1"/>
</dbReference>
<evidence type="ECO:0000313" key="2">
    <source>
        <dbReference type="EMBL" id="BAC90666.1"/>
    </source>
</evidence>
<name>Q7NH12_GLOVI</name>
<dbReference type="EMBL" id="BA000045">
    <property type="protein sequence ID" value="BAC90666.1"/>
    <property type="molecule type" value="Genomic_DNA"/>
</dbReference>
<accession>Q7NH12</accession>
<dbReference type="eggNOG" id="COG5654">
    <property type="taxonomic scope" value="Bacteria"/>
</dbReference>
<dbReference type="Pfam" id="PF08808">
    <property type="entry name" value="RES"/>
    <property type="match status" value="1"/>
</dbReference>
<dbReference type="AlphaFoldDB" id="Q7NH12"/>
<dbReference type="RefSeq" id="WP_011142719.1">
    <property type="nucleotide sequence ID" value="NC_005125.1"/>
</dbReference>
<dbReference type="EnsemblBacteria" id="BAC90666">
    <property type="protein sequence ID" value="BAC90666"/>
    <property type="gene ID" value="BAC90666"/>
</dbReference>
<dbReference type="Proteomes" id="UP000000557">
    <property type="component" value="Chromosome"/>
</dbReference>
<reference evidence="2 3" key="2">
    <citation type="journal article" date="2003" name="DNA Res.">
        <title>Complete genome structure of Gloeobacter violaceus PCC 7421, a cyanobacterium that lacks thylakoids (supplement).</title>
        <authorList>
            <person name="Nakamura Y."/>
            <person name="Kaneko T."/>
            <person name="Sato S."/>
            <person name="Mimuro M."/>
            <person name="Miyashita H."/>
            <person name="Tsuchiya T."/>
            <person name="Sasamoto S."/>
            <person name="Watanabe A."/>
            <person name="Kawashima K."/>
            <person name="Kishida Y."/>
            <person name="Kiyokawa C."/>
            <person name="Kohara M."/>
            <person name="Matsumoto M."/>
            <person name="Matsuno A."/>
            <person name="Nakazaki N."/>
            <person name="Shimpo S."/>
            <person name="Takeuchi C."/>
            <person name="Yamada M."/>
            <person name="Tabata S."/>
        </authorList>
    </citation>
    <scope>NUCLEOTIDE SEQUENCE [LARGE SCALE GENOMIC DNA]</scope>
    <source>
        <strain evidence="3">ATCC 29082 / PCC 7421</strain>
    </source>
</reference>
<evidence type="ECO:0000259" key="1">
    <source>
        <dbReference type="SMART" id="SM00953"/>
    </source>
</evidence>
<protein>
    <submittedName>
        <fullName evidence="2">Glr2725 protein</fullName>
    </submittedName>
</protein>
<proteinExistence type="predicted"/>
<organism evidence="2 3">
    <name type="scientific">Gloeobacter violaceus (strain ATCC 29082 / PCC 7421)</name>
    <dbReference type="NCBI Taxonomy" id="251221"/>
    <lineage>
        <taxon>Bacteria</taxon>
        <taxon>Bacillati</taxon>
        <taxon>Cyanobacteriota</taxon>
        <taxon>Cyanophyceae</taxon>
        <taxon>Gloeobacterales</taxon>
        <taxon>Gloeobacteraceae</taxon>
        <taxon>Gloeobacter</taxon>
    </lineage>
</organism>
<gene>
    <name evidence="2" type="ordered locus">glr2725</name>
</gene>
<evidence type="ECO:0000313" key="3">
    <source>
        <dbReference type="Proteomes" id="UP000000557"/>
    </source>
</evidence>
<dbReference type="InParanoid" id="Q7NH12"/>